<dbReference type="EMBL" id="CAKOAT010131044">
    <property type="protein sequence ID" value="CAH8337043.1"/>
    <property type="molecule type" value="Genomic_DNA"/>
</dbReference>
<accession>A0ABC8JRX2</accession>
<sequence>MTRRRHKMKKLLKEDKIRRSMTKNRPVSRLSLEKIIPPPKFIDATRTEIASSEKTRERPVTQSSRKVEEKPVKTGSPRKIKCFRSNAKTRDQNQSRKEEGKRETKKQKSSLSVFVSNPRL</sequence>
<dbReference type="AlphaFoldDB" id="A0ABC8JRX2"/>
<feature type="compositionally biased region" description="Polar residues" evidence="1">
    <location>
        <begin position="109"/>
        <end position="120"/>
    </location>
</feature>
<evidence type="ECO:0000313" key="2">
    <source>
        <dbReference type="EMBL" id="CAH8337043.1"/>
    </source>
</evidence>
<evidence type="ECO:0000313" key="3">
    <source>
        <dbReference type="Proteomes" id="UP001642260"/>
    </source>
</evidence>
<dbReference type="Proteomes" id="UP001642260">
    <property type="component" value="Unassembled WGS sequence"/>
</dbReference>
<name>A0ABC8JRX2_ERUVS</name>
<feature type="compositionally biased region" description="Basic and acidic residues" evidence="1">
    <location>
        <begin position="43"/>
        <end position="72"/>
    </location>
</feature>
<feature type="region of interest" description="Disordered" evidence="1">
    <location>
        <begin position="1"/>
        <end position="120"/>
    </location>
</feature>
<protein>
    <submittedName>
        <fullName evidence="2">Uncharacterized protein</fullName>
    </submittedName>
</protein>
<organism evidence="2 3">
    <name type="scientific">Eruca vesicaria subsp. sativa</name>
    <name type="common">Garden rocket</name>
    <name type="synonym">Eruca sativa</name>
    <dbReference type="NCBI Taxonomy" id="29727"/>
    <lineage>
        <taxon>Eukaryota</taxon>
        <taxon>Viridiplantae</taxon>
        <taxon>Streptophyta</taxon>
        <taxon>Embryophyta</taxon>
        <taxon>Tracheophyta</taxon>
        <taxon>Spermatophyta</taxon>
        <taxon>Magnoliopsida</taxon>
        <taxon>eudicotyledons</taxon>
        <taxon>Gunneridae</taxon>
        <taxon>Pentapetalae</taxon>
        <taxon>rosids</taxon>
        <taxon>malvids</taxon>
        <taxon>Brassicales</taxon>
        <taxon>Brassicaceae</taxon>
        <taxon>Brassiceae</taxon>
        <taxon>Eruca</taxon>
    </lineage>
</organism>
<gene>
    <name evidence="2" type="ORF">ERUC_LOCUS14060</name>
</gene>
<feature type="compositionally biased region" description="Basic and acidic residues" evidence="1">
    <location>
        <begin position="88"/>
        <end position="102"/>
    </location>
</feature>
<feature type="compositionally biased region" description="Basic residues" evidence="1">
    <location>
        <begin position="1"/>
        <end position="10"/>
    </location>
</feature>
<evidence type="ECO:0000256" key="1">
    <source>
        <dbReference type="SAM" id="MobiDB-lite"/>
    </source>
</evidence>
<comment type="caution">
    <text evidence="2">The sequence shown here is derived from an EMBL/GenBank/DDBJ whole genome shotgun (WGS) entry which is preliminary data.</text>
</comment>
<reference evidence="2 3" key="1">
    <citation type="submission" date="2022-03" db="EMBL/GenBank/DDBJ databases">
        <authorList>
            <person name="Macdonald S."/>
            <person name="Ahmed S."/>
            <person name="Newling K."/>
        </authorList>
    </citation>
    <scope>NUCLEOTIDE SEQUENCE [LARGE SCALE GENOMIC DNA]</scope>
</reference>
<proteinExistence type="predicted"/>
<keyword evidence="3" id="KW-1185">Reference proteome</keyword>